<evidence type="ECO:0000313" key="1">
    <source>
        <dbReference type="EMBL" id="GFR78467.1"/>
    </source>
</evidence>
<comment type="caution">
    <text evidence="1">The sequence shown here is derived from an EMBL/GenBank/DDBJ whole genome shotgun (WGS) entry which is preliminary data.</text>
</comment>
<dbReference type="AlphaFoldDB" id="A0AAV4FZ11"/>
<accession>A0AAV4FZ11</accession>
<protein>
    <submittedName>
        <fullName evidence="1">Uncharacterized protein</fullName>
    </submittedName>
</protein>
<gene>
    <name evidence="1" type="ORF">ElyMa_005850100</name>
</gene>
<keyword evidence="2" id="KW-1185">Reference proteome</keyword>
<proteinExistence type="predicted"/>
<dbReference type="Proteomes" id="UP000762676">
    <property type="component" value="Unassembled WGS sequence"/>
</dbReference>
<dbReference type="EMBL" id="BMAT01011752">
    <property type="protein sequence ID" value="GFR78467.1"/>
    <property type="molecule type" value="Genomic_DNA"/>
</dbReference>
<organism evidence="1 2">
    <name type="scientific">Elysia marginata</name>
    <dbReference type="NCBI Taxonomy" id="1093978"/>
    <lineage>
        <taxon>Eukaryota</taxon>
        <taxon>Metazoa</taxon>
        <taxon>Spiralia</taxon>
        <taxon>Lophotrochozoa</taxon>
        <taxon>Mollusca</taxon>
        <taxon>Gastropoda</taxon>
        <taxon>Heterobranchia</taxon>
        <taxon>Euthyneura</taxon>
        <taxon>Panpulmonata</taxon>
        <taxon>Sacoglossa</taxon>
        <taxon>Placobranchoidea</taxon>
        <taxon>Plakobranchidae</taxon>
        <taxon>Elysia</taxon>
    </lineage>
</organism>
<reference evidence="1 2" key="1">
    <citation type="journal article" date="2021" name="Elife">
        <title>Chloroplast acquisition without the gene transfer in kleptoplastic sea slugs, Plakobranchus ocellatus.</title>
        <authorList>
            <person name="Maeda T."/>
            <person name="Takahashi S."/>
            <person name="Yoshida T."/>
            <person name="Shimamura S."/>
            <person name="Takaki Y."/>
            <person name="Nagai Y."/>
            <person name="Toyoda A."/>
            <person name="Suzuki Y."/>
            <person name="Arimoto A."/>
            <person name="Ishii H."/>
            <person name="Satoh N."/>
            <person name="Nishiyama T."/>
            <person name="Hasebe M."/>
            <person name="Maruyama T."/>
            <person name="Minagawa J."/>
            <person name="Obokata J."/>
            <person name="Shigenobu S."/>
        </authorList>
    </citation>
    <scope>NUCLEOTIDE SEQUENCE [LARGE SCALE GENOMIC DNA]</scope>
</reference>
<name>A0AAV4FZ11_9GAST</name>
<evidence type="ECO:0000313" key="2">
    <source>
        <dbReference type="Proteomes" id="UP000762676"/>
    </source>
</evidence>
<sequence>MGFPPLKIHWIQALDKSVGAEVNERKIEYSRTECWGKPGLVATPTQHPIFNTPDLTVQISGENLDFVLGSMGSTITGRTRSRRFVGESRAGRSRFAAGSRGDLILGITWGYAR</sequence>